<dbReference type="CDD" id="cd04701">
    <property type="entry name" value="Asparaginase_2"/>
    <property type="match status" value="1"/>
</dbReference>
<evidence type="ECO:0000256" key="5">
    <source>
        <dbReference type="PIRSR" id="PIRSR600246-1"/>
    </source>
</evidence>
<dbReference type="InterPro" id="IPR000246">
    <property type="entry name" value="Peptidase_T2"/>
</dbReference>
<dbReference type="AlphaFoldDB" id="A0A7W9BAP4"/>
<feature type="active site" description="Nucleophile" evidence="5">
    <location>
        <position position="174"/>
    </location>
</feature>
<name>A0A7W9BAP4_9SPHN</name>
<comment type="caution">
    <text evidence="8">The sequence shown here is derived from an EMBL/GenBank/DDBJ whole genome shotgun (WGS) entry which is preliminary data.</text>
</comment>
<accession>A0A7W9BAP4</accession>
<dbReference type="InterPro" id="IPR029055">
    <property type="entry name" value="Ntn_hydrolases_N"/>
</dbReference>
<evidence type="ECO:0000313" key="9">
    <source>
        <dbReference type="Proteomes" id="UP000546200"/>
    </source>
</evidence>
<evidence type="ECO:0000256" key="4">
    <source>
        <dbReference type="ARBA" id="ARBA00069124"/>
    </source>
</evidence>
<sequence length="308" mass="31581">MSVSRWSLMIHGGSGIITPDTLSAEGEARARAALDRALNAGEAILATGGSSLDAVEAAVRVLEDDPHFNAGRGSALGLDGTATLDAAIMAGDSRAAGAVAGVTRTRHPVSLARRVMDESPHVLLAGAGADAFSLDQGLEQARPDWFVIPERVYQLAAMKRDSADAFDVDMKYGTVGAVARDMAGHLAAATSTGGVTGKRWGRIGDSPIIGAGTWADDRACAVSATGSGESFLRVGVGHEIAARIRLSGESIDTATTAVLAEVQGLGGTGGVIVVGAGGHAAWHFTTPGMYRARTDSMNRREVAIFSDT</sequence>
<dbReference type="FunFam" id="3.60.20.30:FF:000001">
    <property type="entry name" value="Isoaspartyl peptidase/L-asparaginase"/>
    <property type="match status" value="1"/>
</dbReference>
<feature type="binding site" evidence="6">
    <location>
        <begin position="202"/>
        <end position="205"/>
    </location>
    <ligand>
        <name>substrate</name>
    </ligand>
</feature>
<reference evidence="8 9" key="1">
    <citation type="submission" date="2020-08" db="EMBL/GenBank/DDBJ databases">
        <title>Genomic Encyclopedia of Type Strains, Phase IV (KMG-IV): sequencing the most valuable type-strain genomes for metagenomic binning, comparative biology and taxonomic classification.</title>
        <authorList>
            <person name="Goeker M."/>
        </authorList>
    </citation>
    <scope>NUCLEOTIDE SEQUENCE [LARGE SCALE GENOMIC DNA]</scope>
    <source>
        <strain evidence="8 9">DSM 100044</strain>
    </source>
</reference>
<dbReference type="GO" id="GO:0008233">
    <property type="term" value="F:peptidase activity"/>
    <property type="evidence" value="ECO:0007669"/>
    <property type="project" value="UniProtKB-KW"/>
</dbReference>
<protein>
    <recommendedName>
        <fullName evidence="4">Isoaspartyl peptidase</fullName>
    </recommendedName>
</protein>
<dbReference type="PANTHER" id="PTHR10188">
    <property type="entry name" value="L-ASPARAGINASE"/>
    <property type="match status" value="1"/>
</dbReference>
<feature type="site" description="Cleavage; by autolysis" evidence="7">
    <location>
        <begin position="173"/>
        <end position="174"/>
    </location>
</feature>
<dbReference type="PANTHER" id="PTHR10188:SF6">
    <property type="entry name" value="N(4)-(BETA-N-ACETYLGLUCOSAMINYL)-L-ASPARAGINASE"/>
    <property type="match status" value="1"/>
</dbReference>
<keyword evidence="1" id="KW-0645">Protease</keyword>
<dbReference type="GO" id="GO:0006508">
    <property type="term" value="P:proteolysis"/>
    <property type="evidence" value="ECO:0007669"/>
    <property type="project" value="UniProtKB-KW"/>
</dbReference>
<feature type="binding site" evidence="6">
    <location>
        <begin position="225"/>
        <end position="228"/>
    </location>
    <ligand>
        <name>substrate</name>
    </ligand>
</feature>
<dbReference type="Pfam" id="PF01112">
    <property type="entry name" value="Asparaginase_2"/>
    <property type="match status" value="1"/>
</dbReference>
<dbReference type="GO" id="GO:0016811">
    <property type="term" value="F:hydrolase activity, acting on carbon-nitrogen (but not peptide) bonds, in linear amides"/>
    <property type="evidence" value="ECO:0007669"/>
    <property type="project" value="UniProtKB-ARBA"/>
</dbReference>
<evidence type="ECO:0000256" key="7">
    <source>
        <dbReference type="PIRSR" id="PIRSR600246-3"/>
    </source>
</evidence>
<keyword evidence="9" id="KW-1185">Reference proteome</keyword>
<organism evidence="8 9">
    <name type="scientific">Sphingomonas aerophila</name>
    <dbReference type="NCBI Taxonomy" id="1344948"/>
    <lineage>
        <taxon>Bacteria</taxon>
        <taxon>Pseudomonadati</taxon>
        <taxon>Pseudomonadota</taxon>
        <taxon>Alphaproteobacteria</taxon>
        <taxon>Sphingomonadales</taxon>
        <taxon>Sphingomonadaceae</taxon>
        <taxon>Sphingomonas</taxon>
    </lineage>
</organism>
<evidence type="ECO:0000256" key="6">
    <source>
        <dbReference type="PIRSR" id="PIRSR600246-2"/>
    </source>
</evidence>
<evidence type="ECO:0000256" key="1">
    <source>
        <dbReference type="ARBA" id="ARBA00022670"/>
    </source>
</evidence>
<dbReference type="Gene3D" id="3.60.20.30">
    <property type="entry name" value="(Glycosyl)asparaginase"/>
    <property type="match status" value="1"/>
</dbReference>
<proteinExistence type="predicted"/>
<keyword evidence="3" id="KW-0068">Autocatalytic cleavage</keyword>
<evidence type="ECO:0000256" key="2">
    <source>
        <dbReference type="ARBA" id="ARBA00022801"/>
    </source>
</evidence>
<evidence type="ECO:0000256" key="3">
    <source>
        <dbReference type="ARBA" id="ARBA00022813"/>
    </source>
</evidence>
<gene>
    <name evidence="8" type="ORF">FHS94_000551</name>
</gene>
<keyword evidence="2 8" id="KW-0378">Hydrolase</keyword>
<evidence type="ECO:0000313" key="8">
    <source>
        <dbReference type="EMBL" id="MBB5713732.1"/>
    </source>
</evidence>
<dbReference type="EMBL" id="JACIJK010000001">
    <property type="protein sequence ID" value="MBB5713732.1"/>
    <property type="molecule type" value="Genomic_DNA"/>
</dbReference>
<dbReference type="SUPFAM" id="SSF56235">
    <property type="entry name" value="N-terminal nucleophile aminohydrolases (Ntn hydrolases)"/>
    <property type="match status" value="1"/>
</dbReference>
<dbReference type="Proteomes" id="UP000546200">
    <property type="component" value="Unassembled WGS sequence"/>
</dbReference>
<dbReference type="RefSeq" id="WP_184054304.1">
    <property type="nucleotide sequence ID" value="NZ_JACIJK010000001.1"/>
</dbReference>